<feature type="transmembrane region" description="Helical" evidence="6">
    <location>
        <begin position="41"/>
        <end position="62"/>
    </location>
</feature>
<accession>A0A1I4T7K5</accession>
<evidence type="ECO:0000256" key="3">
    <source>
        <dbReference type="ARBA" id="ARBA00022692"/>
    </source>
</evidence>
<reference evidence="9" key="1">
    <citation type="submission" date="2016-10" db="EMBL/GenBank/DDBJ databases">
        <authorList>
            <person name="Varghese N."/>
            <person name="Submissions S."/>
        </authorList>
    </citation>
    <scope>NUCLEOTIDE SEQUENCE [LARGE SCALE GENOMIC DNA]</scope>
    <source>
        <strain evidence="9">Mob M</strain>
    </source>
</reference>
<dbReference type="InterPro" id="IPR051791">
    <property type="entry name" value="Pra-immunoreactive"/>
</dbReference>
<comment type="subcellular location">
    <subcellularLocation>
        <location evidence="1">Cell membrane</location>
        <topology evidence="1">Multi-pass membrane protein</topology>
    </subcellularLocation>
</comment>
<evidence type="ECO:0000313" key="8">
    <source>
        <dbReference type="EMBL" id="SFM72679.1"/>
    </source>
</evidence>
<proteinExistence type="predicted"/>
<keyword evidence="3 6" id="KW-0812">Transmembrane</keyword>
<dbReference type="Proteomes" id="UP000198535">
    <property type="component" value="Unassembled WGS sequence"/>
</dbReference>
<evidence type="ECO:0000256" key="1">
    <source>
        <dbReference type="ARBA" id="ARBA00004651"/>
    </source>
</evidence>
<name>A0A1I4T7K5_9EURY</name>
<evidence type="ECO:0000256" key="6">
    <source>
        <dbReference type="SAM" id="Phobius"/>
    </source>
</evidence>
<keyword evidence="4 6" id="KW-1133">Transmembrane helix</keyword>
<evidence type="ECO:0000313" key="9">
    <source>
        <dbReference type="Proteomes" id="UP000198535"/>
    </source>
</evidence>
<evidence type="ECO:0000256" key="2">
    <source>
        <dbReference type="ARBA" id="ARBA00022475"/>
    </source>
</evidence>
<dbReference type="PANTHER" id="PTHR36115:SF9">
    <property type="entry name" value="LMO1584 PROTEIN"/>
    <property type="match status" value="1"/>
</dbReference>
<feature type="domain" description="RDD" evidence="7">
    <location>
        <begin position="38"/>
        <end position="162"/>
    </location>
</feature>
<dbReference type="InterPro" id="IPR010432">
    <property type="entry name" value="RDD"/>
</dbReference>
<dbReference type="PANTHER" id="PTHR36115">
    <property type="entry name" value="PROLINE-RICH ANTIGEN HOMOLOG-RELATED"/>
    <property type="match status" value="1"/>
</dbReference>
<gene>
    <name evidence="8" type="ORF">SAMN04488696_2236</name>
</gene>
<dbReference type="OrthoDB" id="137883at2157"/>
<dbReference type="EMBL" id="FOUJ01000004">
    <property type="protein sequence ID" value="SFM72679.1"/>
    <property type="molecule type" value="Genomic_DNA"/>
</dbReference>
<keyword evidence="5 6" id="KW-0472">Membrane</keyword>
<keyword evidence="2" id="KW-1003">Cell membrane</keyword>
<dbReference type="AlphaFoldDB" id="A0A1I4T7K5"/>
<dbReference type="Pfam" id="PF06271">
    <property type="entry name" value="RDD"/>
    <property type="match status" value="1"/>
</dbReference>
<dbReference type="GO" id="GO:0005886">
    <property type="term" value="C:plasma membrane"/>
    <property type="evidence" value="ECO:0007669"/>
    <property type="project" value="UniProtKB-SubCell"/>
</dbReference>
<dbReference type="STRING" id="487685.SAMN04488696_2236"/>
<organism evidence="8 9">
    <name type="scientific">Methanolobus profundi</name>
    <dbReference type="NCBI Taxonomy" id="487685"/>
    <lineage>
        <taxon>Archaea</taxon>
        <taxon>Methanobacteriati</taxon>
        <taxon>Methanobacteriota</taxon>
        <taxon>Stenosarchaea group</taxon>
        <taxon>Methanomicrobia</taxon>
        <taxon>Methanosarcinales</taxon>
        <taxon>Methanosarcinaceae</taxon>
        <taxon>Methanolobus</taxon>
    </lineage>
</organism>
<protein>
    <submittedName>
        <fullName evidence="8">Uncharacterized membrane protein YckC, RDD family</fullName>
    </submittedName>
</protein>
<evidence type="ECO:0000256" key="4">
    <source>
        <dbReference type="ARBA" id="ARBA00022989"/>
    </source>
</evidence>
<feature type="transmembrane region" description="Helical" evidence="6">
    <location>
        <begin position="74"/>
        <end position="94"/>
    </location>
</feature>
<sequence length="170" mass="18290">MYCPHCGNFNEDTAVSCSTCGNSLRGGISSTLSGDFPYVGFWPRLAAAIVDAVILNIVTYIVTTAVMMAFGDAVFTGIAISYALSLGIGILYFAGLESSEKQATFGKQALGIKVVDIEGNRISFGKAILRYITKIITGLMLGLGYFAIIFSEKKQGLYDMIAQTYVVYNK</sequence>
<dbReference type="RefSeq" id="WP_091936881.1">
    <property type="nucleotide sequence ID" value="NZ_FOUJ01000004.1"/>
</dbReference>
<evidence type="ECO:0000256" key="5">
    <source>
        <dbReference type="ARBA" id="ARBA00023136"/>
    </source>
</evidence>
<feature type="transmembrane region" description="Helical" evidence="6">
    <location>
        <begin position="128"/>
        <end position="150"/>
    </location>
</feature>
<evidence type="ECO:0000259" key="7">
    <source>
        <dbReference type="Pfam" id="PF06271"/>
    </source>
</evidence>
<keyword evidence="9" id="KW-1185">Reference proteome</keyword>